<reference evidence="2 3" key="1">
    <citation type="submission" date="2007-08" db="EMBL/GenBank/DDBJ databases">
        <authorList>
            <consortium name="The Vibrio harveyi Genome Sequencing Project"/>
            <person name="Bassler B."/>
            <person name="Clifton S.W."/>
            <person name="Fulton L."/>
            <person name="Delehaunty K."/>
            <person name="Fronick C."/>
            <person name="Harrison M."/>
            <person name="Markivic C."/>
            <person name="Fulton R."/>
            <person name="Tin-Wollam A.-M."/>
            <person name="Shah N."/>
            <person name="Pepin K."/>
            <person name="Nash W."/>
            <person name="Thiruvilangam P."/>
            <person name="Bhonagiri V."/>
            <person name="Waters C."/>
            <person name="Tu K.C."/>
            <person name="Irgon J."/>
            <person name="Wilson R.K."/>
        </authorList>
    </citation>
    <scope>NUCLEOTIDE SEQUENCE [LARGE SCALE GENOMIC DNA]</scope>
    <source>
        <strain evidence="3">ATCC BAA-1116 / BB120</strain>
    </source>
</reference>
<dbReference type="PATRIC" id="fig|338187.25.peg.900"/>
<protein>
    <recommendedName>
        <fullName evidence="4">Chromosome partitioning protein ParA</fullName>
    </recommendedName>
</protein>
<organism evidence="2 3">
    <name type="scientific">Vibrio campbellii (strain ATCC BAA-1116)</name>
    <dbReference type="NCBI Taxonomy" id="2902295"/>
    <lineage>
        <taxon>Bacteria</taxon>
        <taxon>Pseudomonadati</taxon>
        <taxon>Pseudomonadota</taxon>
        <taxon>Gammaproteobacteria</taxon>
        <taxon>Vibrionales</taxon>
        <taxon>Vibrionaceae</taxon>
        <taxon>Vibrio</taxon>
    </lineage>
</organism>
<evidence type="ECO:0000313" key="2">
    <source>
        <dbReference type="EMBL" id="ABU70745.1"/>
    </source>
</evidence>
<dbReference type="EMBL" id="CP000789">
    <property type="protein sequence ID" value="ABU70745.1"/>
    <property type="molecule type" value="Genomic_DNA"/>
</dbReference>
<dbReference type="Proteomes" id="UP000008152">
    <property type="component" value="Chromosome I"/>
</dbReference>
<gene>
    <name evidence="2" type="ordered locus">VIBHAR_01776</name>
</gene>
<evidence type="ECO:0000313" key="3">
    <source>
        <dbReference type="Proteomes" id="UP000008152"/>
    </source>
</evidence>
<sequence>MKPIALITVSAVVAGTIWFSANGGKSGSLLPLSSALEKVSEPQTNDGASLGVSQSTGKVIVPKAKEMPSPIEAIAKRLSELKGRAFKEEIEMFWHTCMSDHNCESQLAELEAHLSAERFALLANYHQLNSLWQQSLGNLLFDEQQPLASRIALLKSEAKKIWGELAEVIFADEFALYDFSLQAEQLASTPAQDYAQAYEDLLQTWQGREAALGLESHQAKYERAVALIPDGITESEREALIPDGITESEREALIQAFKQNYLSEQESEEIVAREQQVAEQKQQVRDYQSELQQLESRLASQRATSHASWSDSEWQRYYQQEVADFRRAFFAG</sequence>
<evidence type="ECO:0000256" key="1">
    <source>
        <dbReference type="SAM" id="Coils"/>
    </source>
</evidence>
<dbReference type="AlphaFoldDB" id="A7MZ00"/>
<accession>A7MZ00</accession>
<feature type="coiled-coil region" evidence="1">
    <location>
        <begin position="263"/>
        <end position="304"/>
    </location>
</feature>
<keyword evidence="1" id="KW-0175">Coiled coil</keyword>
<dbReference type="RefSeq" id="WP_012127586.1">
    <property type="nucleotide sequence ID" value="NC_009783.1"/>
</dbReference>
<name>A7MZ00_VIBC1</name>
<evidence type="ECO:0008006" key="4">
    <source>
        <dbReference type="Google" id="ProtNLM"/>
    </source>
</evidence>
<proteinExistence type="predicted"/>
<dbReference type="KEGG" id="vha:VIBHAR_01776"/>